<feature type="transmembrane region" description="Helical" evidence="1">
    <location>
        <begin position="178"/>
        <end position="205"/>
    </location>
</feature>
<dbReference type="RefSeq" id="WP_019514472.1">
    <property type="nucleotide sequence ID" value="NC_023036.2"/>
</dbReference>
<reference evidence="2 3" key="1">
    <citation type="journal article" date="2014" name="Genome Announc.">
        <title>Complete Genome Sequence of Sterol-Transforming Mycobacterium neoaurum Strain VKM Ac-1815D.</title>
        <authorList>
            <person name="Shtratnikova V.Y."/>
            <person name="Bragin E.Y."/>
            <person name="Dovbnya D.V."/>
            <person name="Pekov Y.A."/>
            <person name="Schelkunov M.I."/>
            <person name="Strizhov N."/>
            <person name="Ivashina T.V."/>
            <person name="Ashapkin V.V."/>
            <person name="Donova M.V."/>
        </authorList>
    </citation>
    <scope>NUCLEOTIDE SEQUENCE [LARGE SCALE GENOMIC DNA]</scope>
    <source>
        <strain evidence="2 3">VKM Ac-1815D</strain>
    </source>
</reference>
<accession>V5XAJ2</accession>
<keyword evidence="1" id="KW-0812">Transmembrane</keyword>
<dbReference type="AlphaFoldDB" id="V5XAJ2"/>
<organism evidence="2 3">
    <name type="scientific">Mycolicibacterium neoaurum VKM Ac-1815D</name>
    <dbReference type="NCBI Taxonomy" id="700508"/>
    <lineage>
        <taxon>Bacteria</taxon>
        <taxon>Bacillati</taxon>
        <taxon>Actinomycetota</taxon>
        <taxon>Actinomycetes</taxon>
        <taxon>Mycobacteriales</taxon>
        <taxon>Mycobacteriaceae</taxon>
        <taxon>Mycolicibacterium</taxon>
    </lineage>
</organism>
<dbReference type="EMBL" id="CP006936">
    <property type="protein sequence ID" value="AHC24853.1"/>
    <property type="molecule type" value="Genomic_DNA"/>
</dbReference>
<dbReference type="HOGENOM" id="CLU_1260294_0_0_11"/>
<name>V5XAJ2_MYCNE</name>
<keyword evidence="3" id="KW-1185">Reference proteome</keyword>
<protein>
    <submittedName>
        <fullName evidence="2">Uncharacterized protein</fullName>
    </submittedName>
</protein>
<evidence type="ECO:0000313" key="2">
    <source>
        <dbReference type="EMBL" id="AHC24853.1"/>
    </source>
</evidence>
<dbReference type="GeneID" id="43449783"/>
<feature type="transmembrane region" description="Helical" evidence="1">
    <location>
        <begin position="34"/>
        <end position="52"/>
    </location>
</feature>
<gene>
    <name evidence="2" type="ORF">D174_09815</name>
</gene>
<sequence>MTSIDPWLLSGVAITLIGALSLGLVDNVRIERRIYWLSWLVGGAVMMVGLLLQRGWSSAVVAYAVMVVGVTFAYFRTSYLKVGGRIFSFWIARTQPDPLPDGSPGPPVIPPPDSYRGIVTAAAQWWLMAVVSVCAAVGAVVLGMSGPTLGIAVFAVVLLAGTGYIDQHDGFPIARGQWVQAALIVVVSIPIFLLPPLAYAIGYYIDRPRRRAHEWRNDK</sequence>
<proteinExistence type="predicted"/>
<keyword evidence="1" id="KW-0472">Membrane</keyword>
<evidence type="ECO:0000313" key="3">
    <source>
        <dbReference type="Proteomes" id="UP000018763"/>
    </source>
</evidence>
<evidence type="ECO:0000256" key="1">
    <source>
        <dbReference type="SAM" id="Phobius"/>
    </source>
</evidence>
<feature type="transmembrane region" description="Helical" evidence="1">
    <location>
        <begin position="6"/>
        <end position="25"/>
    </location>
</feature>
<dbReference type="KEGG" id="mne:D174_09815"/>
<keyword evidence="1" id="KW-1133">Transmembrane helix</keyword>
<feature type="transmembrane region" description="Helical" evidence="1">
    <location>
        <begin position="58"/>
        <end position="75"/>
    </location>
</feature>
<feature type="transmembrane region" description="Helical" evidence="1">
    <location>
        <begin position="125"/>
        <end position="158"/>
    </location>
</feature>
<dbReference type="eggNOG" id="ENOG5031Y3H">
    <property type="taxonomic scope" value="Bacteria"/>
</dbReference>
<dbReference type="Proteomes" id="UP000018763">
    <property type="component" value="Chromosome"/>
</dbReference>